<keyword evidence="1" id="KW-0472">Membrane</keyword>
<feature type="transmembrane region" description="Helical" evidence="1">
    <location>
        <begin position="6"/>
        <end position="26"/>
    </location>
</feature>
<dbReference type="Proteomes" id="UP000316624">
    <property type="component" value="Unassembled WGS sequence"/>
</dbReference>
<accession>A0A562KQC8</accession>
<keyword evidence="1" id="KW-1133">Transmembrane helix</keyword>
<gene>
    <name evidence="2" type="ORF">IQ35_00187</name>
</gene>
<reference evidence="2 3" key="1">
    <citation type="journal article" date="2015" name="Stand. Genomic Sci.">
        <title>Genomic Encyclopedia of Bacterial and Archaeal Type Strains, Phase III: the genomes of soil and plant-associated and newly described type strains.</title>
        <authorList>
            <person name="Whitman W.B."/>
            <person name="Woyke T."/>
            <person name="Klenk H.P."/>
            <person name="Zhou Y."/>
            <person name="Lilburn T.G."/>
            <person name="Beck B.J."/>
            <person name="De Vos P."/>
            <person name="Vandamme P."/>
            <person name="Eisen J.A."/>
            <person name="Garrity G."/>
            <person name="Hugenholtz P."/>
            <person name="Kyrpides N.C."/>
        </authorList>
    </citation>
    <scope>NUCLEOTIDE SEQUENCE [LARGE SCALE GENOMIC DNA]</scope>
    <source>
        <strain evidence="2 3">CGMCC 1.7748</strain>
    </source>
</reference>
<dbReference type="AlphaFoldDB" id="A0A562KQC8"/>
<evidence type="ECO:0000313" key="3">
    <source>
        <dbReference type="Proteomes" id="UP000316624"/>
    </source>
</evidence>
<dbReference type="RefSeq" id="WP_021246466.1">
    <property type="nucleotide sequence ID" value="NZ_JACIIY010000001.1"/>
</dbReference>
<evidence type="ECO:0000313" key="2">
    <source>
        <dbReference type="EMBL" id="TWH97590.1"/>
    </source>
</evidence>
<comment type="caution">
    <text evidence="2">The sequence shown here is derived from an EMBL/GenBank/DDBJ whole genome shotgun (WGS) entry which is preliminary data.</text>
</comment>
<evidence type="ECO:0000256" key="1">
    <source>
        <dbReference type="SAM" id="Phobius"/>
    </source>
</evidence>
<keyword evidence="1" id="KW-0812">Transmembrane</keyword>
<organism evidence="2 3">
    <name type="scientific">Sphingobium wenxiniae (strain DSM 21828 / CGMCC 1.7748 / JZ-1)</name>
    <dbReference type="NCBI Taxonomy" id="595605"/>
    <lineage>
        <taxon>Bacteria</taxon>
        <taxon>Pseudomonadati</taxon>
        <taxon>Pseudomonadota</taxon>
        <taxon>Alphaproteobacteria</taxon>
        <taxon>Sphingomonadales</taxon>
        <taxon>Sphingomonadaceae</taxon>
        <taxon>Sphingobium</taxon>
    </lineage>
</organism>
<dbReference type="EMBL" id="VLKK01000001">
    <property type="protein sequence ID" value="TWH97590.1"/>
    <property type="molecule type" value="Genomic_DNA"/>
</dbReference>
<evidence type="ECO:0008006" key="4">
    <source>
        <dbReference type="Google" id="ProtNLM"/>
    </source>
</evidence>
<sequence>MNQWAFVAAAYALALLATATVIVLSWRAMREAEGQAEDRPRP</sequence>
<keyword evidence="3" id="KW-1185">Reference proteome</keyword>
<name>A0A562KQC8_SPHWJ</name>
<proteinExistence type="predicted"/>
<protein>
    <recommendedName>
        <fullName evidence="4">Heme exporter protein D</fullName>
    </recommendedName>
</protein>